<evidence type="ECO:0000313" key="10">
    <source>
        <dbReference type="Proteomes" id="UP000237274"/>
    </source>
</evidence>
<dbReference type="PROSITE" id="PS50995">
    <property type="entry name" value="HTH_MARR_2"/>
    <property type="match status" value="1"/>
</dbReference>
<dbReference type="SUPFAM" id="SSF46785">
    <property type="entry name" value="Winged helix' DNA-binding domain"/>
    <property type="match status" value="1"/>
</dbReference>
<keyword evidence="4" id="KW-0804">Transcription</keyword>
<keyword evidence="3" id="KW-0238">DNA-binding</keyword>
<dbReference type="InterPro" id="IPR036388">
    <property type="entry name" value="WH-like_DNA-bd_sf"/>
</dbReference>
<feature type="domain" description="HTH marR-type" evidence="8">
    <location>
        <begin position="1"/>
        <end position="115"/>
    </location>
</feature>
<dbReference type="SMART" id="SM00347">
    <property type="entry name" value="HTH_MARR"/>
    <property type="match status" value="1"/>
</dbReference>
<dbReference type="Pfam" id="PF22381">
    <property type="entry name" value="Staph_reg_Sar_Rot"/>
    <property type="match status" value="1"/>
</dbReference>
<dbReference type="Proteomes" id="UP000237274">
    <property type="component" value="Unassembled WGS sequence"/>
</dbReference>
<comment type="similarity">
    <text evidence="5">Belongs to the SarZ family.</text>
</comment>
<name>A0ABD6VLF1_9GAMM</name>
<dbReference type="EMBL" id="MTAO01000013">
    <property type="protein sequence ID" value="POE25300.1"/>
    <property type="molecule type" value="Genomic_DNA"/>
</dbReference>
<dbReference type="InterPro" id="IPR055166">
    <property type="entry name" value="Transc_reg_Sar_Rot_HTH"/>
</dbReference>
<organism evidence="9 10">
    <name type="scientific">Pectobacterium odoriferum</name>
    <dbReference type="NCBI Taxonomy" id="78398"/>
    <lineage>
        <taxon>Bacteria</taxon>
        <taxon>Pseudomonadati</taxon>
        <taxon>Pseudomonadota</taxon>
        <taxon>Gammaproteobacteria</taxon>
        <taxon>Enterobacterales</taxon>
        <taxon>Pectobacteriaceae</taxon>
        <taxon>Pectobacterium</taxon>
    </lineage>
</organism>
<dbReference type="InterPro" id="IPR000835">
    <property type="entry name" value="HTH_MarR-typ"/>
</dbReference>
<evidence type="ECO:0000256" key="5">
    <source>
        <dbReference type="ARBA" id="ARBA00046337"/>
    </source>
</evidence>
<comment type="caution">
    <text evidence="9">The sequence shown here is derived from an EMBL/GenBank/DDBJ whole genome shotgun (WGS) entry which is preliminary data.</text>
</comment>
<accession>A0ABD6VLF1</accession>
<evidence type="ECO:0000313" key="9">
    <source>
        <dbReference type="EMBL" id="POE25300.1"/>
    </source>
</evidence>
<evidence type="ECO:0000256" key="4">
    <source>
        <dbReference type="ARBA" id="ARBA00023163"/>
    </source>
</evidence>
<evidence type="ECO:0000256" key="6">
    <source>
        <dbReference type="ARBA" id="ARBA00047188"/>
    </source>
</evidence>
<dbReference type="RefSeq" id="WP_103158284.1">
    <property type="nucleotide sequence ID" value="NZ_MTAR01000013.1"/>
</dbReference>
<sequence>MIRQYQPLLKEFDLTYPQFVVLLSLYDQDNILLKELSKKTLFDSGTLTPLVQKLEAKAFLNRAAGDERMKKVVLTDKALALKERVVGLPNQMRCSMRMKDEDLNMLRQISKNLLEDL</sequence>
<protein>
    <recommendedName>
        <fullName evidence="6">HTH-type transcriptional regulator SarZ</fullName>
    </recommendedName>
    <alternativeName>
        <fullName evidence="7">Staphylococcal accessory regulator Z</fullName>
    </alternativeName>
</protein>
<reference evidence="9 10" key="1">
    <citation type="submission" date="2017-01" db="EMBL/GenBank/DDBJ databases">
        <title>Comparative Genomics of 38 Pectobacterium strains comprising three species revealed the characteristics of Pectobacterium carotovorum.</title>
        <authorList>
            <person name="Xie H."/>
            <person name="Ma Y."/>
            <person name="Li X."/>
        </authorList>
    </citation>
    <scope>NUCLEOTIDE SEQUENCE [LARGE SCALE GENOMIC DNA]</scope>
    <source>
        <strain evidence="9 10">Q142</strain>
    </source>
</reference>
<dbReference type="Gene3D" id="1.10.10.10">
    <property type="entry name" value="Winged helix-like DNA-binding domain superfamily/Winged helix DNA-binding domain"/>
    <property type="match status" value="1"/>
</dbReference>
<evidence type="ECO:0000256" key="2">
    <source>
        <dbReference type="ARBA" id="ARBA00023015"/>
    </source>
</evidence>
<evidence type="ECO:0000256" key="7">
    <source>
        <dbReference type="ARBA" id="ARBA00047207"/>
    </source>
</evidence>
<dbReference type="GO" id="GO:0003677">
    <property type="term" value="F:DNA binding"/>
    <property type="evidence" value="ECO:0007669"/>
    <property type="project" value="UniProtKB-KW"/>
</dbReference>
<dbReference type="GO" id="GO:0006355">
    <property type="term" value="P:regulation of DNA-templated transcription"/>
    <property type="evidence" value="ECO:0007669"/>
    <property type="project" value="UniProtKB-ARBA"/>
</dbReference>
<dbReference type="PANTHER" id="PTHR42756:SF1">
    <property type="entry name" value="TRANSCRIPTIONAL REPRESSOR OF EMRAB OPERON"/>
    <property type="match status" value="1"/>
</dbReference>
<proteinExistence type="inferred from homology"/>
<comment type="subcellular location">
    <subcellularLocation>
        <location evidence="1">Cytoplasm</location>
    </subcellularLocation>
</comment>
<evidence type="ECO:0000259" key="8">
    <source>
        <dbReference type="PROSITE" id="PS50995"/>
    </source>
</evidence>
<gene>
    <name evidence="9" type="ORF">BV926_17245</name>
</gene>
<dbReference type="PANTHER" id="PTHR42756">
    <property type="entry name" value="TRANSCRIPTIONAL REGULATOR, MARR"/>
    <property type="match status" value="1"/>
</dbReference>
<dbReference type="AlphaFoldDB" id="A0ABD6VLF1"/>
<dbReference type="GO" id="GO:0005737">
    <property type="term" value="C:cytoplasm"/>
    <property type="evidence" value="ECO:0007669"/>
    <property type="project" value="UniProtKB-SubCell"/>
</dbReference>
<evidence type="ECO:0000256" key="3">
    <source>
        <dbReference type="ARBA" id="ARBA00023125"/>
    </source>
</evidence>
<evidence type="ECO:0000256" key="1">
    <source>
        <dbReference type="ARBA" id="ARBA00004496"/>
    </source>
</evidence>
<dbReference type="InterPro" id="IPR036390">
    <property type="entry name" value="WH_DNA-bd_sf"/>
</dbReference>
<keyword evidence="2" id="KW-0805">Transcription regulation</keyword>